<dbReference type="Proteomes" id="UP000680206">
    <property type="component" value="Unassembled WGS sequence"/>
</dbReference>
<comment type="caution">
    <text evidence="2">The sequence shown here is derived from an EMBL/GenBank/DDBJ whole genome shotgun (WGS) entry which is preliminary data.</text>
</comment>
<feature type="domain" description="TROVE" evidence="1">
    <location>
        <begin position="18"/>
        <end position="342"/>
    </location>
</feature>
<dbReference type="InterPro" id="IPR008858">
    <property type="entry name" value="TROVE_dom"/>
</dbReference>
<evidence type="ECO:0000313" key="3">
    <source>
        <dbReference type="Proteomes" id="UP000680206"/>
    </source>
</evidence>
<name>A0ABS3S732_9ACTN</name>
<organism evidence="2 3">
    <name type="scientific">Actinomadura violacea</name>
    <dbReference type="NCBI Taxonomy" id="2819934"/>
    <lineage>
        <taxon>Bacteria</taxon>
        <taxon>Bacillati</taxon>
        <taxon>Actinomycetota</taxon>
        <taxon>Actinomycetes</taxon>
        <taxon>Streptosporangiales</taxon>
        <taxon>Thermomonosporaceae</taxon>
        <taxon>Actinomadura</taxon>
    </lineage>
</organism>
<keyword evidence="3" id="KW-1185">Reference proteome</keyword>
<reference evidence="2 3" key="1">
    <citation type="submission" date="2021-03" db="EMBL/GenBank/DDBJ databases">
        <title>Actinomadura violae sp. nov., isolated from lichen in Thailand.</title>
        <authorList>
            <person name="Kanchanasin P."/>
            <person name="Saeng-In P."/>
            <person name="Phongsopitanun W."/>
            <person name="Yuki M."/>
            <person name="Kudo T."/>
            <person name="Ohkuma M."/>
            <person name="Tanasupawat S."/>
        </authorList>
    </citation>
    <scope>NUCLEOTIDE SEQUENCE [LARGE SCALE GENOMIC DNA]</scope>
    <source>
        <strain evidence="2 3">LCR2-06</strain>
    </source>
</reference>
<dbReference type="PROSITE" id="PS50988">
    <property type="entry name" value="TROVE"/>
    <property type="match status" value="1"/>
</dbReference>
<dbReference type="EMBL" id="JAGEPF010000038">
    <property type="protein sequence ID" value="MBO2464795.1"/>
    <property type="molecule type" value="Genomic_DNA"/>
</dbReference>
<dbReference type="InterPro" id="IPR037214">
    <property type="entry name" value="TROVE_dom_sf"/>
</dbReference>
<proteinExistence type="predicted"/>
<accession>A0ABS3S732</accession>
<protein>
    <recommendedName>
        <fullName evidence="1">TROVE domain-containing protein</fullName>
    </recommendedName>
</protein>
<evidence type="ECO:0000259" key="1">
    <source>
        <dbReference type="PROSITE" id="PS50988"/>
    </source>
</evidence>
<dbReference type="RefSeq" id="WP_208251632.1">
    <property type="nucleotide sequence ID" value="NZ_JAGEPF010000038.1"/>
</dbReference>
<dbReference type="SUPFAM" id="SSF140864">
    <property type="entry name" value="TROVE domain-like"/>
    <property type="match status" value="1"/>
</dbReference>
<evidence type="ECO:0000313" key="2">
    <source>
        <dbReference type="EMBL" id="MBO2464795.1"/>
    </source>
</evidence>
<sequence length="497" mass="55158">MERPHVRVRALASAQSPARRRPVLGRVPRSRDRRERRIEELFVTALTHIGFEDALFLWPEPERDRFDALLREATRADPEWTAAFLAWLRASTPMRYPALAGAAAFVRERLDAGRHGLSRQVVASVLRRADDPGQFLGHWLAVYGRPVPKPVKRGVADAVTRLYDDRSLVYDTGGRHLRVPGFLQSALTLDGGVREARPLRFGDVVELVRPRPRDERQAELFRHVIERRRGRAERRPPPDASWRREAATLRRRLDRDDWERLVPSMALPDLVGRLRRLDEAGIGFETAMRVAGRLSDPAEMRASGLLPVRLAAARDAVPHPRWRPVLERAATYGLGDLPVIPGRTLLVLDHMRADTVVFGLTLAQWCASADVVTFEGTPFGVVAGESPLHGYLRWQCLDLPHDGFAGVEAVPAAYRGHDRVVIVAGFDPGAPDVPGHVPVYTWQAAYSGRDFGPPPDRAPGSLLFEGLGDAALGAVPLIEDARRGVWPFSRACGTAGG</sequence>
<gene>
    <name evidence="2" type="ORF">J4709_45235</name>
</gene>